<dbReference type="Gene3D" id="3.40.50.10710">
    <property type="entry name" value="Metallo-hydrolase/oxidoreductase"/>
    <property type="match status" value="1"/>
</dbReference>
<evidence type="ECO:0000313" key="4">
    <source>
        <dbReference type="EMBL" id="MFC3440121.1"/>
    </source>
</evidence>
<name>A0ABV7N9F5_9SPHN</name>
<evidence type="ECO:0000256" key="2">
    <source>
        <dbReference type="ARBA" id="ARBA00022884"/>
    </source>
</evidence>
<dbReference type="SMART" id="SM00849">
    <property type="entry name" value="Lactamase_B"/>
    <property type="match status" value="1"/>
</dbReference>
<keyword evidence="1" id="KW-0378">Hydrolase</keyword>
<keyword evidence="2" id="KW-0694">RNA-binding</keyword>
<dbReference type="InterPro" id="IPR036866">
    <property type="entry name" value="RibonucZ/Hydroxyglut_hydro"/>
</dbReference>
<evidence type="ECO:0000313" key="5">
    <source>
        <dbReference type="Proteomes" id="UP001595681"/>
    </source>
</evidence>
<evidence type="ECO:0000256" key="1">
    <source>
        <dbReference type="ARBA" id="ARBA00022839"/>
    </source>
</evidence>
<keyword evidence="1" id="KW-0540">Nuclease</keyword>
<keyword evidence="1" id="KW-0269">Exonuclease</keyword>
<dbReference type="CDD" id="cd07732">
    <property type="entry name" value="metallo-hydrolase-like_MBL-fold"/>
    <property type="match status" value="1"/>
</dbReference>
<gene>
    <name evidence="4" type="ORF">ACFOKF_02735</name>
</gene>
<organism evidence="4 5">
    <name type="scientific">Sphingobium rhizovicinum</name>
    <dbReference type="NCBI Taxonomy" id="432308"/>
    <lineage>
        <taxon>Bacteria</taxon>
        <taxon>Pseudomonadati</taxon>
        <taxon>Pseudomonadota</taxon>
        <taxon>Alphaproteobacteria</taxon>
        <taxon>Sphingomonadales</taxon>
        <taxon>Sphingomonadaceae</taxon>
        <taxon>Sphingobium</taxon>
    </lineage>
</organism>
<dbReference type="Pfam" id="PF12706">
    <property type="entry name" value="Lactamase_B_2"/>
    <property type="match status" value="1"/>
</dbReference>
<dbReference type="PANTHER" id="PTHR43694">
    <property type="entry name" value="RIBONUCLEASE J"/>
    <property type="match status" value="1"/>
</dbReference>
<feature type="domain" description="Metallo-beta-lactamase" evidence="3">
    <location>
        <begin position="13"/>
        <end position="208"/>
    </location>
</feature>
<dbReference type="SUPFAM" id="SSF56281">
    <property type="entry name" value="Metallo-hydrolase/oxidoreductase"/>
    <property type="match status" value="1"/>
</dbReference>
<reference evidence="5" key="1">
    <citation type="journal article" date="2019" name="Int. J. Syst. Evol. Microbiol.">
        <title>The Global Catalogue of Microorganisms (GCM) 10K type strain sequencing project: providing services to taxonomists for standard genome sequencing and annotation.</title>
        <authorList>
            <consortium name="The Broad Institute Genomics Platform"/>
            <consortium name="The Broad Institute Genome Sequencing Center for Infectious Disease"/>
            <person name="Wu L."/>
            <person name="Ma J."/>
        </authorList>
    </citation>
    <scope>NUCLEOTIDE SEQUENCE [LARGE SCALE GENOMIC DNA]</scope>
    <source>
        <strain evidence="5">CCM 7491</strain>
    </source>
</reference>
<dbReference type="Proteomes" id="UP001595681">
    <property type="component" value="Unassembled WGS sequence"/>
</dbReference>
<dbReference type="EMBL" id="JBHRVU010000004">
    <property type="protein sequence ID" value="MFC3440121.1"/>
    <property type="molecule type" value="Genomic_DNA"/>
</dbReference>
<proteinExistence type="predicted"/>
<dbReference type="PANTHER" id="PTHR43694:SF1">
    <property type="entry name" value="RIBONUCLEASE J"/>
    <property type="match status" value="1"/>
</dbReference>
<protein>
    <submittedName>
        <fullName evidence="4">MBL fold metallo-hydrolase</fullName>
    </submittedName>
</protein>
<evidence type="ECO:0000259" key="3">
    <source>
        <dbReference type="SMART" id="SM00849"/>
    </source>
</evidence>
<keyword evidence="5" id="KW-1185">Reference proteome</keyword>
<sequence length="416" mass="46019">MRFRIHRGATVIGGNCIEVQSSGKSLLLDLGLPLEAGRPDQSLLPPVAGLVDGDSPDLLGVLISHPHSDHYGLLEVVHPSVPVYIGDGARRLLEVASAFTTGRNFAQPITTYRNRGSFNIGPFRVTPYLMDHSAFDAYALLIEADGQRLLYSGDFRAHGRKAWAFDAFLADPPASVDVLLMEGTVLGREDSPAPMTEDQVEADIASSIADTSGIVLACFSAQNIDRLVTFYRATQRSGRQFIADAYTANILDALGKSSLPSPLSPSSRMKVYLPKRQRARIIRQKRFDLVEPYRRHRVFASDIGATCDQWVMMFRSSMIEDAEAIGELAGGKVIWSLWPGYLDREKPDLRAWANAQGMSFEIHHTSGHAHVSDLRRFVDRVGASKLVPIHTMQPYRYSELFPNVRPSPDGEWSEIG</sequence>
<comment type="caution">
    <text evidence="4">The sequence shown here is derived from an EMBL/GenBank/DDBJ whole genome shotgun (WGS) entry which is preliminary data.</text>
</comment>
<dbReference type="InterPro" id="IPR001279">
    <property type="entry name" value="Metallo-B-lactamas"/>
</dbReference>
<dbReference type="Gene3D" id="3.60.15.10">
    <property type="entry name" value="Ribonuclease Z/Hydroxyacylglutathione hydrolase-like"/>
    <property type="match status" value="1"/>
</dbReference>
<dbReference type="InterPro" id="IPR042173">
    <property type="entry name" value="RNase_J_2"/>
</dbReference>
<dbReference type="RefSeq" id="WP_380792888.1">
    <property type="nucleotide sequence ID" value="NZ_JBHRVU010000004.1"/>
</dbReference>
<accession>A0ABV7N9F5</accession>